<dbReference type="EMBL" id="BTRK01000002">
    <property type="protein sequence ID" value="GMR36745.1"/>
    <property type="molecule type" value="Genomic_DNA"/>
</dbReference>
<name>A0AAN4ZFJ2_9BILA</name>
<dbReference type="AlphaFoldDB" id="A0AAN4ZFJ2"/>
<protein>
    <submittedName>
        <fullName evidence="3">Uncharacterized protein</fullName>
    </submittedName>
</protein>
<evidence type="ECO:0000313" key="3">
    <source>
        <dbReference type="EMBL" id="GMR36745.1"/>
    </source>
</evidence>
<keyword evidence="2" id="KW-1133">Transmembrane helix</keyword>
<keyword evidence="2" id="KW-0812">Transmembrane</keyword>
<dbReference type="Proteomes" id="UP001328107">
    <property type="component" value="Unassembled WGS sequence"/>
</dbReference>
<proteinExistence type="predicted"/>
<accession>A0AAN4ZFJ2</accession>
<organism evidence="3 4">
    <name type="scientific">Pristionchus mayeri</name>
    <dbReference type="NCBI Taxonomy" id="1317129"/>
    <lineage>
        <taxon>Eukaryota</taxon>
        <taxon>Metazoa</taxon>
        <taxon>Ecdysozoa</taxon>
        <taxon>Nematoda</taxon>
        <taxon>Chromadorea</taxon>
        <taxon>Rhabditida</taxon>
        <taxon>Rhabditina</taxon>
        <taxon>Diplogasteromorpha</taxon>
        <taxon>Diplogasteroidea</taxon>
        <taxon>Neodiplogasteridae</taxon>
        <taxon>Pristionchus</taxon>
    </lineage>
</organism>
<keyword evidence="4" id="KW-1185">Reference proteome</keyword>
<comment type="caution">
    <text evidence="3">The sequence shown here is derived from an EMBL/GenBank/DDBJ whole genome shotgun (WGS) entry which is preliminary data.</text>
</comment>
<feature type="non-terminal residue" evidence="3">
    <location>
        <position position="1"/>
    </location>
</feature>
<evidence type="ECO:0000256" key="1">
    <source>
        <dbReference type="SAM" id="MobiDB-lite"/>
    </source>
</evidence>
<feature type="transmembrane region" description="Helical" evidence="2">
    <location>
        <begin position="47"/>
        <end position="70"/>
    </location>
</feature>
<reference evidence="4" key="1">
    <citation type="submission" date="2022-10" db="EMBL/GenBank/DDBJ databases">
        <title>Genome assembly of Pristionchus species.</title>
        <authorList>
            <person name="Yoshida K."/>
            <person name="Sommer R.J."/>
        </authorList>
    </citation>
    <scope>NUCLEOTIDE SEQUENCE [LARGE SCALE GENOMIC DNA]</scope>
    <source>
        <strain evidence="4">RS5460</strain>
    </source>
</reference>
<feature type="region of interest" description="Disordered" evidence="1">
    <location>
        <begin position="1"/>
        <end position="27"/>
    </location>
</feature>
<sequence length="287" mass="32035">LSGARVKSKRENSFSNLPDAVAPTPPGFSPIWPRSKEDVDPDMKQTIVALATDATISAFLIIIAVVKFIFQSILAVFDAVTDYLADAIRPFYLKCCIVHTFYKKHPDESKGMIRLLLPFLLLSILSRTTHSLNSTFFKTKLSNYSLSNKQIEEIAKKFNNAENPKKAINNLVKKLPKKNRSAIKEVLLKMNDANSFIDHIFNDTIKEAKKVVNETVIEQFQSIKSSHDDAFKQNLAVAQSSLIKAASALLDNSTLVLLKNAINSPLAKIGNDTKGLDKLKSYITYFQ</sequence>
<evidence type="ECO:0000313" key="4">
    <source>
        <dbReference type="Proteomes" id="UP001328107"/>
    </source>
</evidence>
<keyword evidence="2" id="KW-0472">Membrane</keyword>
<gene>
    <name evidence="3" type="ORF">PMAYCL1PPCAC_06940</name>
</gene>
<evidence type="ECO:0000256" key="2">
    <source>
        <dbReference type="SAM" id="Phobius"/>
    </source>
</evidence>